<feature type="non-terminal residue" evidence="1">
    <location>
        <position position="1"/>
    </location>
</feature>
<reference evidence="1" key="1">
    <citation type="submission" date="2023-10" db="EMBL/GenBank/DDBJ databases">
        <title>Genome assembly of Pristionchus species.</title>
        <authorList>
            <person name="Yoshida K."/>
            <person name="Sommer R.J."/>
        </authorList>
    </citation>
    <scope>NUCLEOTIDE SEQUENCE</scope>
    <source>
        <strain evidence="1">RS0144</strain>
    </source>
</reference>
<keyword evidence="2" id="KW-1185">Reference proteome</keyword>
<gene>
    <name evidence="1" type="ORF">PENTCL1PPCAC_24787</name>
</gene>
<evidence type="ECO:0000313" key="1">
    <source>
        <dbReference type="EMBL" id="GMT02613.1"/>
    </source>
</evidence>
<feature type="non-terminal residue" evidence="1">
    <location>
        <position position="74"/>
    </location>
</feature>
<organism evidence="1 2">
    <name type="scientific">Pristionchus entomophagus</name>
    <dbReference type="NCBI Taxonomy" id="358040"/>
    <lineage>
        <taxon>Eukaryota</taxon>
        <taxon>Metazoa</taxon>
        <taxon>Ecdysozoa</taxon>
        <taxon>Nematoda</taxon>
        <taxon>Chromadorea</taxon>
        <taxon>Rhabditida</taxon>
        <taxon>Rhabditina</taxon>
        <taxon>Diplogasteromorpha</taxon>
        <taxon>Diplogasteroidea</taxon>
        <taxon>Neodiplogasteridae</taxon>
        <taxon>Pristionchus</taxon>
    </lineage>
</organism>
<dbReference type="AlphaFoldDB" id="A0AAV5U7K2"/>
<evidence type="ECO:0000313" key="2">
    <source>
        <dbReference type="Proteomes" id="UP001432027"/>
    </source>
</evidence>
<dbReference type="EMBL" id="BTSX01000005">
    <property type="protein sequence ID" value="GMT02613.1"/>
    <property type="molecule type" value="Genomic_DNA"/>
</dbReference>
<protein>
    <submittedName>
        <fullName evidence="1">Uncharacterized protein</fullName>
    </submittedName>
</protein>
<sequence length="74" mass="8849">LRRLFGRWRGEEGGGWNNNNYYYNNNNNGWRGGGRRRCGPLRRLFGRCQDYNYYGNNYNQYGGMAYGQQQQYGM</sequence>
<name>A0AAV5U7K2_9BILA</name>
<proteinExistence type="predicted"/>
<dbReference type="Proteomes" id="UP001432027">
    <property type="component" value="Unassembled WGS sequence"/>
</dbReference>
<comment type="caution">
    <text evidence="1">The sequence shown here is derived from an EMBL/GenBank/DDBJ whole genome shotgun (WGS) entry which is preliminary data.</text>
</comment>
<accession>A0AAV5U7K2</accession>